<dbReference type="RefSeq" id="WP_175560002.1">
    <property type="nucleotide sequence ID" value="NZ_FOMG01000027.1"/>
</dbReference>
<protein>
    <submittedName>
        <fullName evidence="1">Uncharacterized protein</fullName>
    </submittedName>
</protein>
<evidence type="ECO:0000313" key="1">
    <source>
        <dbReference type="EMBL" id="SFD25159.1"/>
    </source>
</evidence>
<dbReference type="AlphaFoldDB" id="A0A1I1QSW2"/>
<accession>A0A1I1QSW2</accession>
<sequence>MDLDYVSSYSKDVKCYVRGNSKGVWIETQVLPIVKCYELKNVLDSWFYSIE</sequence>
<organism evidence="1 2">
    <name type="scientific">Clostridium uliginosum</name>
    <dbReference type="NCBI Taxonomy" id="119641"/>
    <lineage>
        <taxon>Bacteria</taxon>
        <taxon>Bacillati</taxon>
        <taxon>Bacillota</taxon>
        <taxon>Clostridia</taxon>
        <taxon>Eubacteriales</taxon>
        <taxon>Clostridiaceae</taxon>
        <taxon>Clostridium</taxon>
    </lineage>
</organism>
<proteinExistence type="predicted"/>
<gene>
    <name evidence="1" type="ORF">SAMN05421842_12724</name>
</gene>
<reference evidence="1 2" key="1">
    <citation type="submission" date="2016-10" db="EMBL/GenBank/DDBJ databases">
        <authorList>
            <person name="de Groot N.N."/>
        </authorList>
    </citation>
    <scope>NUCLEOTIDE SEQUENCE [LARGE SCALE GENOMIC DNA]</scope>
    <source>
        <strain evidence="1 2">DSM 12992</strain>
    </source>
</reference>
<dbReference type="Proteomes" id="UP000199263">
    <property type="component" value="Unassembled WGS sequence"/>
</dbReference>
<keyword evidence="2" id="KW-1185">Reference proteome</keyword>
<evidence type="ECO:0000313" key="2">
    <source>
        <dbReference type="Proteomes" id="UP000199263"/>
    </source>
</evidence>
<name>A0A1I1QSW2_9CLOT</name>
<dbReference type="STRING" id="119641.SAMN05421842_12724"/>
<dbReference type="EMBL" id="FOMG01000027">
    <property type="protein sequence ID" value="SFD25159.1"/>
    <property type="molecule type" value="Genomic_DNA"/>
</dbReference>